<dbReference type="EMBL" id="PXYT01000013">
    <property type="protein sequence ID" value="PSR30050.1"/>
    <property type="molecule type" value="Genomic_DNA"/>
</dbReference>
<organism evidence="2 3">
    <name type="scientific">Sulfobacillus benefaciens</name>
    <dbReference type="NCBI Taxonomy" id="453960"/>
    <lineage>
        <taxon>Bacteria</taxon>
        <taxon>Bacillati</taxon>
        <taxon>Bacillota</taxon>
        <taxon>Clostridia</taxon>
        <taxon>Eubacteriales</taxon>
        <taxon>Clostridiales Family XVII. Incertae Sedis</taxon>
        <taxon>Sulfobacillus</taxon>
    </lineage>
</organism>
<evidence type="ECO:0000313" key="3">
    <source>
        <dbReference type="Proteomes" id="UP000242699"/>
    </source>
</evidence>
<dbReference type="InterPro" id="IPR016117">
    <property type="entry name" value="ArgJ-like_dom_sf"/>
</dbReference>
<dbReference type="PANTHER" id="PTHR36512:SF3">
    <property type="entry name" value="BLR5678 PROTEIN"/>
    <property type="match status" value="1"/>
</dbReference>
<dbReference type="AlphaFoldDB" id="A0A2T2X6B9"/>
<dbReference type="SUPFAM" id="SSF56266">
    <property type="entry name" value="DmpA/ArgJ-like"/>
    <property type="match status" value="1"/>
</dbReference>
<dbReference type="PANTHER" id="PTHR36512">
    <property type="entry name" value="D-AMINOPEPTIDASE"/>
    <property type="match status" value="1"/>
</dbReference>
<dbReference type="InterPro" id="IPR005321">
    <property type="entry name" value="Peptidase_S58_DmpA"/>
</dbReference>
<comment type="caution">
    <text evidence="2">The sequence shown here is derived from an EMBL/GenBank/DDBJ whole genome shotgun (WGS) entry which is preliminary data.</text>
</comment>
<accession>A0A2T2X6B9</accession>
<comment type="similarity">
    <text evidence="1">Belongs to the peptidase S58 family.</text>
</comment>
<evidence type="ECO:0000313" key="2">
    <source>
        <dbReference type="EMBL" id="PSR30050.1"/>
    </source>
</evidence>
<name>A0A2T2X6B9_9FIRM</name>
<dbReference type="Pfam" id="PF03576">
    <property type="entry name" value="Peptidase_S58"/>
    <property type="match status" value="1"/>
</dbReference>
<sequence length="325" mass="32706">MPNTPGYDILPGIIKIPGVGLGTVSDAVKGTGITALLLPPGSRAAVDVAGGAPATRETPVLDPANLVPGPDAIILSGGSALGLQTADGAQDVLHRNHRGFAVANVHIPIVVAACIFDLDYGQPQPPTLQDGQQAMEQALMEQTECLVPEGSAGAGTGATVGKSLGPQFAMKGGQAAISLITPGGLMVAALIVVNAMGSILAEDGRILAGPRSSDGHPQATTPALWEQNPGVLTEGESTTIGAIITNGRLSKAELVRVCRMGHDGLARAIDPVHTPWDGDTLFAVSAGDCQSSPAMVGALAAHAVSLAIRRAVSLANAETGSQETT</sequence>
<reference evidence="2 3" key="1">
    <citation type="journal article" date="2014" name="BMC Genomics">
        <title>Comparison of environmental and isolate Sulfobacillus genomes reveals diverse carbon, sulfur, nitrogen, and hydrogen metabolisms.</title>
        <authorList>
            <person name="Justice N.B."/>
            <person name="Norman A."/>
            <person name="Brown C.T."/>
            <person name="Singh A."/>
            <person name="Thomas B.C."/>
            <person name="Banfield J.F."/>
        </authorList>
    </citation>
    <scope>NUCLEOTIDE SEQUENCE [LARGE SCALE GENOMIC DNA]</scope>
    <source>
        <strain evidence="2">AMDSBA1</strain>
    </source>
</reference>
<gene>
    <name evidence="2" type="ORF">C7B43_07140</name>
</gene>
<dbReference type="Proteomes" id="UP000242699">
    <property type="component" value="Unassembled WGS sequence"/>
</dbReference>
<proteinExistence type="inferred from homology"/>
<dbReference type="GO" id="GO:0004177">
    <property type="term" value="F:aminopeptidase activity"/>
    <property type="evidence" value="ECO:0007669"/>
    <property type="project" value="TreeGrafter"/>
</dbReference>
<protein>
    <submittedName>
        <fullName evidence="2">Peptidase S58 family protein</fullName>
    </submittedName>
</protein>
<dbReference type="CDD" id="cd02252">
    <property type="entry name" value="nylC_like"/>
    <property type="match status" value="1"/>
</dbReference>
<dbReference type="Gene3D" id="3.60.70.12">
    <property type="entry name" value="L-amino peptidase D-ALA esterase/amidase"/>
    <property type="match status" value="1"/>
</dbReference>
<evidence type="ECO:0000256" key="1">
    <source>
        <dbReference type="ARBA" id="ARBA00007068"/>
    </source>
</evidence>